<comment type="caution">
    <text evidence="3">The sequence shown here is derived from an EMBL/GenBank/DDBJ whole genome shotgun (WGS) entry which is preliminary data.</text>
</comment>
<dbReference type="GO" id="GO:0000146">
    <property type="term" value="F:microfilament motor activity"/>
    <property type="evidence" value="ECO:0007669"/>
    <property type="project" value="TreeGrafter"/>
</dbReference>
<dbReference type="GeneID" id="92359601"/>
<organism evidence="3 4">
    <name type="scientific">Leishmania orientalis</name>
    <dbReference type="NCBI Taxonomy" id="2249476"/>
    <lineage>
        <taxon>Eukaryota</taxon>
        <taxon>Discoba</taxon>
        <taxon>Euglenozoa</taxon>
        <taxon>Kinetoplastea</taxon>
        <taxon>Metakinetoplastina</taxon>
        <taxon>Trypanosomatida</taxon>
        <taxon>Trypanosomatidae</taxon>
        <taxon>Leishmaniinae</taxon>
        <taxon>Leishmania</taxon>
    </lineage>
</organism>
<dbReference type="PANTHER" id="PTHR45615">
    <property type="entry name" value="MYOSIN HEAVY CHAIN, NON-MUSCLE"/>
    <property type="match status" value="1"/>
</dbReference>
<feature type="region of interest" description="Disordered" evidence="2">
    <location>
        <begin position="97"/>
        <end position="120"/>
    </location>
</feature>
<dbReference type="SMR" id="A0A836KGU6"/>
<reference evidence="4" key="2">
    <citation type="journal article" date="2021" name="Sci. Data">
        <title>Chromosome-scale genome sequencing, assembly and annotation of six genomes from subfamily Leishmaniinae.</title>
        <authorList>
            <person name="Almutairi H."/>
            <person name="Urbaniak M.D."/>
            <person name="Bates M.D."/>
            <person name="Jariyapan N."/>
            <person name="Kwakye-Nuako G."/>
            <person name="Thomaz Soccol V."/>
            <person name="Al-Salem W.S."/>
            <person name="Dillon R.J."/>
            <person name="Bates P.A."/>
            <person name="Gatherer D."/>
        </authorList>
    </citation>
    <scope>NUCLEOTIDE SEQUENCE [LARGE SCALE GENOMIC DNA]</scope>
</reference>
<dbReference type="PANTHER" id="PTHR45615:SF40">
    <property type="entry name" value="MYOSIN HEAVY CHAIN, NON-MUSCLE"/>
    <property type="match status" value="1"/>
</dbReference>
<keyword evidence="4" id="KW-1185">Reference proteome</keyword>
<feature type="coiled-coil region" evidence="1">
    <location>
        <begin position="649"/>
        <end position="676"/>
    </location>
</feature>
<dbReference type="Proteomes" id="UP000674143">
    <property type="component" value="Unassembled WGS sequence"/>
</dbReference>
<evidence type="ECO:0000313" key="3">
    <source>
        <dbReference type="EMBL" id="KAG5473601.1"/>
    </source>
</evidence>
<evidence type="ECO:0000256" key="2">
    <source>
        <dbReference type="SAM" id="MobiDB-lite"/>
    </source>
</evidence>
<gene>
    <name evidence="3" type="ORF">LSCM4_03671</name>
</gene>
<dbReference type="RefSeq" id="XP_067061604.1">
    <property type="nucleotide sequence ID" value="XM_067205667.1"/>
</dbReference>
<feature type="region of interest" description="Disordered" evidence="2">
    <location>
        <begin position="455"/>
        <end position="485"/>
    </location>
</feature>
<dbReference type="GO" id="GO:0016460">
    <property type="term" value="C:myosin II complex"/>
    <property type="evidence" value="ECO:0007669"/>
    <property type="project" value="TreeGrafter"/>
</dbReference>
<name>A0A836KGU6_9TRYP</name>
<feature type="coiled-coil region" evidence="1">
    <location>
        <begin position="160"/>
        <end position="187"/>
    </location>
</feature>
<dbReference type="AlphaFoldDB" id="A0A836KGU6"/>
<dbReference type="Gene3D" id="1.20.5.340">
    <property type="match status" value="1"/>
</dbReference>
<feature type="coiled-coil region" evidence="1">
    <location>
        <begin position="28"/>
        <end position="83"/>
    </location>
</feature>
<dbReference type="GO" id="GO:0051015">
    <property type="term" value="F:actin filament binding"/>
    <property type="evidence" value="ECO:0007669"/>
    <property type="project" value="TreeGrafter"/>
</dbReference>
<evidence type="ECO:0000313" key="4">
    <source>
        <dbReference type="Proteomes" id="UP000674143"/>
    </source>
</evidence>
<sequence length="708" mass="77045">MSSKEELAALMASDGDFEKKISLLKKAVVSVTKQKQEVEARHTQLQEELSTATQQLAEAQRENAILQRKVKSLEAQLEQERSSGSAFGHNMLKGLSSIMGNSDSASRGRGQGGRGPASAHLALSPEDVERLISENEQLHRQTYTFKTKLEDAQRSSAKDAEKMKSEITRLQREAQELRRSLETTAATSDALRSDYLTERALSDFCRHFFVAALRRPQQEPKSSVIGTTVEVWWPAKAPSSHPAAAPLSDSLPAAVRERVVATLRSGACILTTLLRSISVLVVVLREHLPSRERATVGDLECLCDRLSVFLEAHTTKKERLLHLLEQLHHHLSALEDGGGEGCLAAVPADVFVEAQDSIVQLVSEWIGLLRAQFPLLVESCVSFLPHRHSFTIHGAQVSADSGDAAAAPPQAATARGEFVQELTKHGHVTLASIEGSLRAMRMLVQRSPTAYRHCYRGGDRRGEPPVPTTARENLASDSSSEATQPPIDVPSLLALQQFWWEGCTSVRSLHASIQVLTSSLANMAEACNKSEIRDALQYICKLLQAMTPAAEQVSVSLGAGPAVADAAIDALSPVQSTLRMSAHAASRDASSWTAHPSDAIARSSLLPTTDSVHDTTHADNFQELLVALSAADRAAASYYTQMNFLYVEMAEKEDALQTALEAVAHLQRLIKAERTEAKQTRHALQSQISVLSTKLVEMADVSTENVPQ</sequence>
<evidence type="ECO:0000256" key="1">
    <source>
        <dbReference type="SAM" id="Coils"/>
    </source>
</evidence>
<proteinExistence type="predicted"/>
<dbReference type="GO" id="GO:0032982">
    <property type="term" value="C:myosin filament"/>
    <property type="evidence" value="ECO:0007669"/>
    <property type="project" value="TreeGrafter"/>
</dbReference>
<dbReference type="GO" id="GO:0005737">
    <property type="term" value="C:cytoplasm"/>
    <property type="evidence" value="ECO:0007669"/>
    <property type="project" value="TreeGrafter"/>
</dbReference>
<dbReference type="EMBL" id="JAFHLR010000029">
    <property type="protein sequence ID" value="KAG5473601.1"/>
    <property type="molecule type" value="Genomic_DNA"/>
</dbReference>
<accession>A0A836KGU6</accession>
<keyword evidence="1" id="KW-0175">Coiled coil</keyword>
<dbReference type="KEGG" id="loi:92359601"/>
<reference evidence="4" key="1">
    <citation type="journal article" date="2021" name="Microbiol. Resour. Announc.">
        <title>LGAAP: Leishmaniinae Genome Assembly and Annotation Pipeline.</title>
        <authorList>
            <person name="Almutairi H."/>
            <person name="Urbaniak M.D."/>
            <person name="Bates M.D."/>
            <person name="Jariyapan N."/>
            <person name="Kwakye-Nuako G."/>
            <person name="Thomaz-Soccol V."/>
            <person name="Al-Salem W.S."/>
            <person name="Dillon R.J."/>
            <person name="Bates P.A."/>
            <person name="Gatherer D."/>
        </authorList>
    </citation>
    <scope>NUCLEOTIDE SEQUENCE [LARGE SCALE GENOMIC DNA]</scope>
</reference>
<protein>
    <submittedName>
        <fullName evidence="3">Uncharacterized protein</fullName>
    </submittedName>
</protein>